<evidence type="ECO:0000256" key="2">
    <source>
        <dbReference type="ARBA" id="ARBA00012224"/>
    </source>
</evidence>
<dbReference type="InterPro" id="IPR051798">
    <property type="entry name" value="Class-II_PLP-Dep_Aminotrans"/>
</dbReference>
<dbReference type="RefSeq" id="WP_067060422.1">
    <property type="nucleotide sequence ID" value="NZ_CP014699.1"/>
</dbReference>
<dbReference type="Proteomes" id="UP000077317">
    <property type="component" value="Chromosome"/>
</dbReference>
<dbReference type="EC" id="4.4.1.13" evidence="2"/>
<dbReference type="PANTHER" id="PTHR43525:SF1">
    <property type="entry name" value="PROTEIN MALY"/>
    <property type="match status" value="1"/>
</dbReference>
<reference evidence="8" key="2">
    <citation type="submission" date="2016-03" db="EMBL/GenBank/DDBJ databases">
        <title>Streptococcus antelopensis sp. nov., isolated from the feces of the Tibetan antelope (Pantholops hodgsonii) in Hoh Xil National Nature Reserve, Qinghai, China.</title>
        <authorList>
            <person name="Bai X."/>
        </authorList>
    </citation>
    <scope>NUCLEOTIDE SEQUENCE [LARGE SCALE GENOMIC DNA]</scope>
    <source>
        <strain evidence="8">TA 26</strain>
    </source>
</reference>
<dbReference type="AlphaFoldDB" id="A0A172Q5S5"/>
<dbReference type="PANTHER" id="PTHR43525">
    <property type="entry name" value="PROTEIN MALY"/>
    <property type="match status" value="1"/>
</dbReference>
<dbReference type="InterPro" id="IPR015424">
    <property type="entry name" value="PyrdxlP-dep_Trfase"/>
</dbReference>
<keyword evidence="8" id="KW-1185">Reference proteome</keyword>
<gene>
    <name evidence="7" type="ORF">A0O21_01700</name>
</gene>
<evidence type="ECO:0000256" key="4">
    <source>
        <dbReference type="ARBA" id="ARBA00023239"/>
    </source>
</evidence>
<dbReference type="Gene3D" id="3.90.1150.10">
    <property type="entry name" value="Aspartate Aminotransferase, domain 1"/>
    <property type="match status" value="1"/>
</dbReference>
<organism evidence="7 8">
    <name type="scientific">Streptococcus pantholopis</name>
    <dbReference type="NCBI Taxonomy" id="1811193"/>
    <lineage>
        <taxon>Bacteria</taxon>
        <taxon>Bacillati</taxon>
        <taxon>Bacillota</taxon>
        <taxon>Bacilli</taxon>
        <taxon>Lactobacillales</taxon>
        <taxon>Streptococcaceae</taxon>
        <taxon>Streptococcus</taxon>
    </lineage>
</organism>
<feature type="domain" description="Aminotransferase class I/classII large" evidence="6">
    <location>
        <begin position="34"/>
        <end position="381"/>
    </location>
</feature>
<evidence type="ECO:0000259" key="6">
    <source>
        <dbReference type="Pfam" id="PF00155"/>
    </source>
</evidence>
<dbReference type="Pfam" id="PF00155">
    <property type="entry name" value="Aminotran_1_2"/>
    <property type="match status" value="1"/>
</dbReference>
<reference evidence="7 8" key="1">
    <citation type="journal article" date="2016" name="Int. J. Syst. Evol. Microbiol.">
        <title>Streptococcuspantholopis sp. nov., isolated from faeces of the Tibetan antelope (Pantholops hodgsonii).</title>
        <authorList>
            <person name="Bai X."/>
            <person name="Xiong Y."/>
            <person name="Lu S."/>
            <person name="Jin D."/>
            <person name="Lai X."/>
            <person name="Yang J."/>
            <person name="Niu L."/>
            <person name="Hu S."/>
            <person name="Meng X."/>
            <person name="Pu J."/>
            <person name="Ye C."/>
            <person name="Xu J."/>
        </authorList>
    </citation>
    <scope>NUCLEOTIDE SEQUENCE [LARGE SCALE GENOMIC DNA]</scope>
    <source>
        <strain evidence="7 8">TA 26</strain>
    </source>
</reference>
<evidence type="ECO:0000313" key="7">
    <source>
        <dbReference type="EMBL" id="AND78831.1"/>
    </source>
</evidence>
<name>A0A172Q5S5_9STRE</name>
<dbReference type="SUPFAM" id="SSF53383">
    <property type="entry name" value="PLP-dependent transferases"/>
    <property type="match status" value="1"/>
</dbReference>
<evidence type="ECO:0000256" key="3">
    <source>
        <dbReference type="ARBA" id="ARBA00022898"/>
    </source>
</evidence>
<sequence length="388" mass="44183">MQTYDFTTKPNRLNQSSVKWQKSENQPDLLQMWVADMDFLPLPAVKKALSDYADQHVFGYTYPSDSLYQSILDWEKNEHGYSTEKEHVVLIEGVVPAISTAIQAYTQEGEAVLINTPVYPPFARSVKLNQRQLITNSLVIRDGRFTIDFTQLEAEIIKHKVKLYLLCSPHNPGGRVWTKEELLKLLEICERHQVILVSDEIHQDLALFGHHHHSINTIDQRFKNLTLVLASATKTFNIAGTKTSFAIIENDTLRRAFKKRQLGNNQHELPAVGLLATEAAFTYGKPWLEELKAVLEENITYVIDVLAENTKIKVMKPEGTYLIWLDFSAYGLQQPEINQKLQDEGRLVLNDGFSFGPEGKTYARLNVAAPLTTVKEACRRIIQVFGNK</sequence>
<dbReference type="GO" id="GO:0047804">
    <property type="term" value="F:cysteine-S-conjugate beta-lyase activity"/>
    <property type="evidence" value="ECO:0007669"/>
    <property type="project" value="UniProtKB-EC"/>
</dbReference>
<dbReference type="STRING" id="1811193.A0O21_01700"/>
<protein>
    <recommendedName>
        <fullName evidence="2">cysteine-S-conjugate beta-lyase</fullName>
        <ecNumber evidence="2">4.4.1.13</ecNumber>
    </recommendedName>
</protein>
<dbReference type="InterPro" id="IPR027619">
    <property type="entry name" value="C-S_lyase_PatB-like"/>
</dbReference>
<evidence type="ECO:0000313" key="8">
    <source>
        <dbReference type="Proteomes" id="UP000077317"/>
    </source>
</evidence>
<dbReference type="NCBIfam" id="TIGR04350">
    <property type="entry name" value="C_S_lyase_PatB"/>
    <property type="match status" value="1"/>
</dbReference>
<proteinExistence type="inferred from homology"/>
<dbReference type="OrthoDB" id="9802872at2"/>
<dbReference type="InterPro" id="IPR015422">
    <property type="entry name" value="PyrdxlP-dep_Trfase_small"/>
</dbReference>
<dbReference type="InterPro" id="IPR004839">
    <property type="entry name" value="Aminotransferase_I/II_large"/>
</dbReference>
<comment type="similarity">
    <text evidence="5">Belongs to the class-II pyridoxal-phosphate-dependent aminotransferase family. MalY/PatB cystathionine beta-lyase subfamily.</text>
</comment>
<dbReference type="GO" id="GO:0030170">
    <property type="term" value="F:pyridoxal phosphate binding"/>
    <property type="evidence" value="ECO:0007669"/>
    <property type="project" value="InterPro"/>
</dbReference>
<dbReference type="KEGG" id="spat:A0O21_01700"/>
<dbReference type="InterPro" id="IPR015421">
    <property type="entry name" value="PyrdxlP-dep_Trfase_major"/>
</dbReference>
<comment type="cofactor">
    <cofactor evidence="1">
        <name>pyridoxal 5'-phosphate</name>
        <dbReference type="ChEBI" id="CHEBI:597326"/>
    </cofactor>
</comment>
<keyword evidence="4" id="KW-0456">Lyase</keyword>
<dbReference type="CDD" id="cd00609">
    <property type="entry name" value="AAT_like"/>
    <property type="match status" value="1"/>
</dbReference>
<dbReference type="EMBL" id="CP014699">
    <property type="protein sequence ID" value="AND78831.1"/>
    <property type="molecule type" value="Genomic_DNA"/>
</dbReference>
<accession>A0A172Q5S5</accession>
<dbReference type="Gene3D" id="3.40.640.10">
    <property type="entry name" value="Type I PLP-dependent aspartate aminotransferase-like (Major domain)"/>
    <property type="match status" value="1"/>
</dbReference>
<keyword evidence="3" id="KW-0663">Pyridoxal phosphate</keyword>
<evidence type="ECO:0000256" key="1">
    <source>
        <dbReference type="ARBA" id="ARBA00001933"/>
    </source>
</evidence>
<evidence type="ECO:0000256" key="5">
    <source>
        <dbReference type="ARBA" id="ARBA00037974"/>
    </source>
</evidence>